<dbReference type="SUPFAM" id="SSF50969">
    <property type="entry name" value="YVTN repeat-like/Quinoprotein amine dehydrogenase"/>
    <property type="match status" value="1"/>
</dbReference>
<proteinExistence type="predicted"/>
<dbReference type="Proteomes" id="UP000465622">
    <property type="component" value="Chromosome"/>
</dbReference>
<evidence type="ECO:0000313" key="2">
    <source>
        <dbReference type="EMBL" id="BBX33436.1"/>
    </source>
</evidence>
<feature type="region of interest" description="Disordered" evidence="1">
    <location>
        <begin position="55"/>
        <end position="89"/>
    </location>
</feature>
<accession>A0ABM7HSA6</accession>
<sequence>MPFRDSAAVAFVDRTGPQAAGVTMSVIRSLTRALAGLLTTTLALASAPNAVAANPYSPQLPDNPFDGPVGSAAMHGDSGASDTTPLPGPGTRPVVAQPIPLAAACPTNLIGSDGLPVALCTQILGRSPRVYLLDRTSGVPLASMAIAPGSLLGGVYAYLDHADRLVLVDGNNNLIRVAHMRNKLGLWNLSITESTPLGAGLPSGDTVTSLSPAYNGKVWYATATGTVGIVDTATRTVTSVALPAGERVDNSIATAPQGTAVVTSHALYLMAEDPAGNPVVKFRVPYDRGSARKPGQLSWGSGSTPTFFGPATGGEYLTLVDNADNQVHVLVVKVASGTLLCTTPVFASGGPGSENSPIGAGRTVIAASTYGYPYPAVPDGAGPSVPPTAPFVGGMTRVDVRPDESGCDVKWNNTVRSAALPKLSIADGMIATVTRHNPLGDQFGTTPADKYSYAAVDASTGALLTEQFIGATTAFDPIQTAGTTAPGGAIYQGTLTGIQRIVPLG</sequence>
<evidence type="ECO:0000256" key="1">
    <source>
        <dbReference type="SAM" id="MobiDB-lite"/>
    </source>
</evidence>
<evidence type="ECO:0000313" key="3">
    <source>
        <dbReference type="Proteomes" id="UP000465622"/>
    </source>
</evidence>
<reference evidence="2 3" key="1">
    <citation type="journal article" date="2019" name="Emerg. Microbes Infect.">
        <title>Comprehensive subspecies identification of 175 nontuberculous mycobacteria species based on 7547 genomic profiles.</title>
        <authorList>
            <person name="Matsumoto Y."/>
            <person name="Kinjo T."/>
            <person name="Motooka D."/>
            <person name="Nabeya D."/>
            <person name="Jung N."/>
            <person name="Uechi K."/>
            <person name="Horii T."/>
            <person name="Iida T."/>
            <person name="Fujita J."/>
            <person name="Nakamura S."/>
        </authorList>
    </citation>
    <scope>NUCLEOTIDE SEQUENCE [LARGE SCALE GENOMIC DNA]</scope>
    <source>
        <strain evidence="2 3">JCM 12375</strain>
    </source>
</reference>
<protein>
    <submittedName>
        <fullName evidence="2">Uncharacterized protein</fullName>
    </submittedName>
</protein>
<gene>
    <name evidence="2" type="ORF">MMAGJ_27180</name>
</gene>
<organism evidence="2 3">
    <name type="scientific">Mycolicibacterium mageritense</name>
    <name type="common">Mycobacterium mageritense</name>
    <dbReference type="NCBI Taxonomy" id="53462"/>
    <lineage>
        <taxon>Bacteria</taxon>
        <taxon>Bacillati</taxon>
        <taxon>Actinomycetota</taxon>
        <taxon>Actinomycetes</taxon>
        <taxon>Mycobacteriales</taxon>
        <taxon>Mycobacteriaceae</taxon>
        <taxon>Mycolicibacterium</taxon>
    </lineage>
</organism>
<dbReference type="InterPro" id="IPR011044">
    <property type="entry name" value="Quino_amine_DH_bsu"/>
</dbReference>
<keyword evidence="3" id="KW-1185">Reference proteome</keyword>
<name>A0ABM7HSA6_MYCME</name>
<dbReference type="EMBL" id="AP022567">
    <property type="protein sequence ID" value="BBX33436.1"/>
    <property type="molecule type" value="Genomic_DNA"/>
</dbReference>